<reference evidence="2 3" key="1">
    <citation type="submission" date="2023-02" db="EMBL/GenBank/DDBJ databases">
        <title>Entomopathogenic bacteria.</title>
        <authorList>
            <person name="Machado R.A."/>
        </authorList>
    </citation>
    <scope>NUCLEOTIDE SEQUENCE [LARGE SCALE GENOMIC DNA]</scope>
    <source>
        <strain evidence="2 3">XENO-2</strain>
    </source>
</reference>
<evidence type="ECO:0000259" key="1">
    <source>
        <dbReference type="Pfam" id="PF13673"/>
    </source>
</evidence>
<gene>
    <name evidence="2" type="ORF">PSI14_04260</name>
</gene>
<dbReference type="Proteomes" id="UP001220225">
    <property type="component" value="Unassembled WGS sequence"/>
</dbReference>
<protein>
    <submittedName>
        <fullName evidence="2">GNAT family N-acetyltransferase</fullName>
        <ecNumber evidence="2">2.3.1.-</ecNumber>
    </submittedName>
</protein>
<dbReference type="RefSeq" id="WP_273574570.1">
    <property type="nucleotide sequence ID" value="NZ_JAQRFN010000003.1"/>
</dbReference>
<feature type="domain" description="N-acetyltransferase" evidence="1">
    <location>
        <begin position="100"/>
        <end position="159"/>
    </location>
</feature>
<evidence type="ECO:0000313" key="3">
    <source>
        <dbReference type="Proteomes" id="UP001220225"/>
    </source>
</evidence>
<comment type="caution">
    <text evidence="2">The sequence shown here is derived from an EMBL/GenBank/DDBJ whole genome shotgun (WGS) entry which is preliminary data.</text>
</comment>
<proteinExistence type="predicted"/>
<dbReference type="InterPro" id="IPR016181">
    <property type="entry name" value="Acyl_CoA_acyltransferase"/>
</dbReference>
<sequence length="162" mass="18504">MKEKLSIRRAIIEDTEDLVELRKVLLSNGNLHYSAKNKEDDLAWQKAYRSWIKKNISNENVLLLVGTYGKDKNICSCVIGIIDLRPPIVGVLDGRICWAQSLVVRSDRRGLGIAEVMVNSLENSLIENNVHKILMQSSKIAEKFHIRKGYIHTGEELFFKII</sequence>
<keyword evidence="3" id="KW-1185">Reference proteome</keyword>
<dbReference type="GO" id="GO:0016746">
    <property type="term" value="F:acyltransferase activity"/>
    <property type="evidence" value="ECO:0007669"/>
    <property type="project" value="UniProtKB-KW"/>
</dbReference>
<dbReference type="SUPFAM" id="SSF55729">
    <property type="entry name" value="Acyl-CoA N-acyltransferases (Nat)"/>
    <property type="match status" value="1"/>
</dbReference>
<organism evidence="2 3">
    <name type="scientific">Xenorhabdus anantnagensis</name>
    <dbReference type="NCBI Taxonomy" id="3025875"/>
    <lineage>
        <taxon>Bacteria</taxon>
        <taxon>Pseudomonadati</taxon>
        <taxon>Pseudomonadota</taxon>
        <taxon>Gammaproteobacteria</taxon>
        <taxon>Enterobacterales</taxon>
        <taxon>Morganellaceae</taxon>
        <taxon>Xenorhabdus</taxon>
    </lineage>
</organism>
<dbReference type="EMBL" id="JAQRFN010000003">
    <property type="protein sequence ID" value="MDC9596103.1"/>
    <property type="molecule type" value="Genomic_DNA"/>
</dbReference>
<dbReference type="InterPro" id="IPR000182">
    <property type="entry name" value="GNAT_dom"/>
</dbReference>
<keyword evidence="2" id="KW-0808">Transferase</keyword>
<name>A0ABT5LQM3_9GAMM</name>
<accession>A0ABT5LQM3</accession>
<dbReference type="EC" id="2.3.1.-" evidence="2"/>
<evidence type="ECO:0000313" key="2">
    <source>
        <dbReference type="EMBL" id="MDC9596103.1"/>
    </source>
</evidence>
<dbReference type="Gene3D" id="3.40.630.30">
    <property type="match status" value="1"/>
</dbReference>
<dbReference type="Pfam" id="PF13673">
    <property type="entry name" value="Acetyltransf_10"/>
    <property type="match status" value="1"/>
</dbReference>
<keyword evidence="2" id="KW-0012">Acyltransferase</keyword>